<evidence type="ECO:0000313" key="2">
    <source>
        <dbReference type="Proteomes" id="UP000311919"/>
    </source>
</evidence>
<evidence type="ECO:0000313" key="1">
    <source>
        <dbReference type="EMBL" id="TNN16531.1"/>
    </source>
</evidence>
<dbReference type="AlphaFoldDB" id="A0A4Z2DJ40"/>
<organism evidence="1 2">
    <name type="scientific">Schistosoma japonicum</name>
    <name type="common">Blood fluke</name>
    <dbReference type="NCBI Taxonomy" id="6182"/>
    <lineage>
        <taxon>Eukaryota</taxon>
        <taxon>Metazoa</taxon>
        <taxon>Spiralia</taxon>
        <taxon>Lophotrochozoa</taxon>
        <taxon>Platyhelminthes</taxon>
        <taxon>Trematoda</taxon>
        <taxon>Digenea</taxon>
        <taxon>Strigeidida</taxon>
        <taxon>Schistosomatoidea</taxon>
        <taxon>Schistosomatidae</taxon>
        <taxon>Schistosoma</taxon>
    </lineage>
</organism>
<dbReference type="EMBL" id="SKCS01000111">
    <property type="protein sequence ID" value="TNN16531.1"/>
    <property type="molecule type" value="Genomic_DNA"/>
</dbReference>
<keyword evidence="2" id="KW-1185">Reference proteome</keyword>
<accession>A0A4Z2DJ40</accession>
<dbReference type="Proteomes" id="UP000311919">
    <property type="component" value="Unassembled WGS sequence"/>
</dbReference>
<gene>
    <name evidence="1" type="ORF">EWB00_000382</name>
</gene>
<proteinExistence type="predicted"/>
<protein>
    <submittedName>
        <fullName evidence="1">Uncharacterized protein</fullName>
    </submittedName>
</protein>
<name>A0A4Z2DJ40_SCHJA</name>
<sequence>MTITAFTYITDNQFCGWSGTLSVTWKPPSHILKQDSTTLPICTLPMMKLISSSFRFSVVNS</sequence>
<reference evidence="1 2" key="1">
    <citation type="submission" date="2019-03" db="EMBL/GenBank/DDBJ databases">
        <title>An improved genome assembly of the fluke Schistosoma japonicum.</title>
        <authorList>
            <person name="Hu W."/>
            <person name="Luo F."/>
            <person name="Yin M."/>
            <person name="Mo X."/>
            <person name="Sun C."/>
            <person name="Wu Q."/>
            <person name="Zhu B."/>
            <person name="Xiang M."/>
            <person name="Wang J."/>
            <person name="Wang Y."/>
            <person name="Zhang T."/>
            <person name="Xu B."/>
            <person name="Zheng H."/>
            <person name="Feng Z."/>
        </authorList>
    </citation>
    <scope>NUCLEOTIDE SEQUENCE [LARGE SCALE GENOMIC DNA]</scope>
    <source>
        <strain evidence="1">HuSjv2</strain>
        <tissue evidence="1">Worms</tissue>
    </source>
</reference>
<comment type="caution">
    <text evidence="1">The sequence shown here is derived from an EMBL/GenBank/DDBJ whole genome shotgun (WGS) entry which is preliminary data.</text>
</comment>